<name>A0A1U7H8J8_9CYAN</name>
<dbReference type="EMBL" id="MRCB01000040">
    <property type="protein sequence ID" value="OKH19458.1"/>
    <property type="molecule type" value="Genomic_DNA"/>
</dbReference>
<dbReference type="OrthoDB" id="9793681at2"/>
<keyword evidence="2" id="KW-0678">Repressor</keyword>
<dbReference type="RefSeq" id="WP_073601430.1">
    <property type="nucleotide sequence ID" value="NZ_MRCB01000040.1"/>
</dbReference>
<dbReference type="InterPro" id="IPR004394">
    <property type="entry name" value="Iojap/RsfS/C7orf30"/>
</dbReference>
<dbReference type="PANTHER" id="PTHR21043">
    <property type="entry name" value="IOJAP SUPERFAMILY ORTHOLOG"/>
    <property type="match status" value="1"/>
</dbReference>
<keyword evidence="4" id="KW-1185">Reference proteome</keyword>
<comment type="subcellular location">
    <subcellularLocation>
        <location evidence="2">Cytoplasm</location>
    </subcellularLocation>
</comment>
<dbReference type="GO" id="GO:0017148">
    <property type="term" value="P:negative regulation of translation"/>
    <property type="evidence" value="ECO:0007669"/>
    <property type="project" value="UniProtKB-UniRule"/>
</dbReference>
<reference evidence="3 4" key="1">
    <citation type="submission" date="2016-11" db="EMBL/GenBank/DDBJ databases">
        <title>Draft Genome Sequences of Nine Cyanobacterial Strains from Diverse Habitats.</title>
        <authorList>
            <person name="Zhu T."/>
            <person name="Hou S."/>
            <person name="Lu X."/>
            <person name="Hess W.R."/>
        </authorList>
    </citation>
    <scope>NUCLEOTIDE SEQUENCE [LARGE SCALE GENOMIC DNA]</scope>
    <source>
        <strain evidence="3 4">NIES-593</strain>
    </source>
</reference>
<dbReference type="InterPro" id="IPR043519">
    <property type="entry name" value="NT_sf"/>
</dbReference>
<dbReference type="GO" id="GO:0043023">
    <property type="term" value="F:ribosomal large subunit binding"/>
    <property type="evidence" value="ECO:0007669"/>
    <property type="project" value="TreeGrafter"/>
</dbReference>
<dbReference type="NCBIfam" id="TIGR00090">
    <property type="entry name" value="rsfS_iojap_ybeB"/>
    <property type="match status" value="1"/>
</dbReference>
<dbReference type="GO" id="GO:0042256">
    <property type="term" value="P:cytosolic ribosome assembly"/>
    <property type="evidence" value="ECO:0007669"/>
    <property type="project" value="UniProtKB-UniRule"/>
</dbReference>
<dbReference type="HAMAP" id="MF_01477">
    <property type="entry name" value="Iojap_RsfS"/>
    <property type="match status" value="1"/>
</dbReference>
<proteinExistence type="inferred from homology"/>
<comment type="similarity">
    <text evidence="1 2">Belongs to the Iojap/RsfS family.</text>
</comment>
<protein>
    <recommendedName>
        <fullName evidence="2">Ribosomal silencing factor RsfS</fullName>
    </recommendedName>
</protein>
<organism evidence="3 4">
    <name type="scientific">Hydrococcus rivularis NIES-593</name>
    <dbReference type="NCBI Taxonomy" id="1921803"/>
    <lineage>
        <taxon>Bacteria</taxon>
        <taxon>Bacillati</taxon>
        <taxon>Cyanobacteriota</taxon>
        <taxon>Cyanophyceae</taxon>
        <taxon>Pleurocapsales</taxon>
        <taxon>Hydrococcaceae</taxon>
        <taxon>Hydrococcus</taxon>
    </lineage>
</organism>
<dbReference type="GO" id="GO:0005737">
    <property type="term" value="C:cytoplasm"/>
    <property type="evidence" value="ECO:0007669"/>
    <property type="project" value="UniProtKB-SubCell"/>
</dbReference>
<keyword evidence="2" id="KW-0810">Translation regulation</keyword>
<comment type="subunit">
    <text evidence="2">Interacts with ribosomal protein uL14 (rplN).</text>
</comment>
<comment type="function">
    <text evidence="2">Functions as a ribosomal silencing factor. Interacts with ribosomal protein uL14 (rplN), blocking formation of intersubunit bridge B8. Prevents association of the 30S and 50S ribosomal subunits and the formation of functional ribosomes, thus repressing translation.</text>
</comment>
<dbReference type="AlphaFoldDB" id="A0A1U7H8J8"/>
<dbReference type="STRING" id="1921803.NIES593_20880"/>
<dbReference type="PANTHER" id="PTHR21043:SF0">
    <property type="entry name" value="MITOCHONDRIAL ASSEMBLY OF RIBOSOMAL LARGE SUBUNIT PROTEIN 1"/>
    <property type="match status" value="1"/>
</dbReference>
<dbReference type="GO" id="GO:0090071">
    <property type="term" value="P:negative regulation of ribosome biogenesis"/>
    <property type="evidence" value="ECO:0007669"/>
    <property type="project" value="UniProtKB-UniRule"/>
</dbReference>
<evidence type="ECO:0000313" key="4">
    <source>
        <dbReference type="Proteomes" id="UP000186868"/>
    </source>
</evidence>
<dbReference type="Gene3D" id="3.30.460.10">
    <property type="entry name" value="Beta Polymerase, domain 2"/>
    <property type="match status" value="1"/>
</dbReference>
<gene>
    <name evidence="2" type="primary">rsfS</name>
    <name evidence="3" type="ORF">NIES593_20880</name>
</gene>
<accession>A0A1U7H8J8</accession>
<evidence type="ECO:0000256" key="2">
    <source>
        <dbReference type="HAMAP-Rule" id="MF_01477"/>
    </source>
</evidence>
<evidence type="ECO:0000313" key="3">
    <source>
        <dbReference type="EMBL" id="OKH19458.1"/>
    </source>
</evidence>
<dbReference type="Proteomes" id="UP000186868">
    <property type="component" value="Unassembled WGS sequence"/>
</dbReference>
<dbReference type="SUPFAM" id="SSF81301">
    <property type="entry name" value="Nucleotidyltransferase"/>
    <property type="match status" value="1"/>
</dbReference>
<keyword evidence="2" id="KW-0963">Cytoplasm</keyword>
<comment type="caution">
    <text evidence="3">The sequence shown here is derived from an EMBL/GenBank/DDBJ whole genome shotgun (WGS) entry which is preliminary data.</text>
</comment>
<dbReference type="Pfam" id="PF02410">
    <property type="entry name" value="RsfS"/>
    <property type="match status" value="1"/>
</dbReference>
<sequence length="147" mass="16705">MTNRDFQKSPHTNLSTVAITSQTSDDSSHRLAETIVQAADDRKASDIVVLKVTDISYLTDYFVIATGFSRTQVRAISDSIEEKVARECHKNPLRVEGKGEGSWILHDYGDVIVHIFMPQEREFYNLEAFWGHAERINIPSLYNSSQE</sequence>
<evidence type="ECO:0000256" key="1">
    <source>
        <dbReference type="ARBA" id="ARBA00010574"/>
    </source>
</evidence>